<dbReference type="AlphaFoldDB" id="L0GV69"/>
<proteinExistence type="predicted"/>
<keyword evidence="2" id="KW-1185">Reference proteome</keyword>
<evidence type="ECO:0000313" key="2">
    <source>
        <dbReference type="Proteomes" id="UP000010816"/>
    </source>
</evidence>
<protein>
    <recommendedName>
        <fullName evidence="3">HMA domain-containing protein</fullName>
    </recommendedName>
</protein>
<dbReference type="Proteomes" id="UP000010816">
    <property type="component" value="Chromosome"/>
</dbReference>
<reference evidence="1 2" key="1">
    <citation type="submission" date="2011-09" db="EMBL/GenBank/DDBJ databases">
        <title>Complete sequence of chromosome of Thioflavicoccus mobilis 8321.</title>
        <authorList>
            <consortium name="US DOE Joint Genome Institute"/>
            <person name="Lucas S."/>
            <person name="Han J."/>
            <person name="Lapidus A."/>
            <person name="Cheng J.-F."/>
            <person name="Goodwin L."/>
            <person name="Pitluck S."/>
            <person name="Peters L."/>
            <person name="Ovchinnikova G."/>
            <person name="Lu M."/>
            <person name="Detter J.C."/>
            <person name="Han C."/>
            <person name="Tapia R."/>
            <person name="Land M."/>
            <person name="Hauser L."/>
            <person name="Kyrpides N."/>
            <person name="Ivanova N."/>
            <person name="Pagani I."/>
            <person name="Vogl K."/>
            <person name="Liu Z."/>
            <person name="Imhoff J."/>
            <person name="Thiel V."/>
            <person name="Frigaard N.-U."/>
            <person name="Bryant D."/>
            <person name="Woyke T."/>
        </authorList>
    </citation>
    <scope>NUCLEOTIDE SEQUENCE [LARGE SCALE GENOMIC DNA]</scope>
    <source>
        <strain evidence="1 2">8321</strain>
    </source>
</reference>
<sequence>MTREIMLHIDEDLGTDGRLALVDHLHARFEAVRIEVRDSDKPHLLFFSFDSTKLSPHTLIQAIQDKGYHAQVVDL</sequence>
<gene>
    <name evidence="1" type="ORF">Thimo_1882</name>
</gene>
<accession>L0GV69</accession>
<dbReference type="RefSeq" id="WP_015280789.1">
    <property type="nucleotide sequence ID" value="NC_019940.1"/>
</dbReference>
<organism evidence="1 2">
    <name type="scientific">Thioflavicoccus mobilis 8321</name>
    <dbReference type="NCBI Taxonomy" id="765912"/>
    <lineage>
        <taxon>Bacteria</taxon>
        <taxon>Pseudomonadati</taxon>
        <taxon>Pseudomonadota</taxon>
        <taxon>Gammaproteobacteria</taxon>
        <taxon>Chromatiales</taxon>
        <taxon>Chromatiaceae</taxon>
        <taxon>Thioflavicoccus</taxon>
    </lineage>
</organism>
<dbReference type="STRING" id="765912.Thimo_1882"/>
<evidence type="ECO:0008006" key="3">
    <source>
        <dbReference type="Google" id="ProtNLM"/>
    </source>
</evidence>
<evidence type="ECO:0000313" key="1">
    <source>
        <dbReference type="EMBL" id="AGA90648.1"/>
    </source>
</evidence>
<name>L0GV69_9GAMM</name>
<dbReference type="HOGENOM" id="CLU_2669946_0_0_6"/>
<dbReference type="KEGG" id="tmb:Thimo_1882"/>
<dbReference type="EMBL" id="CP003051">
    <property type="protein sequence ID" value="AGA90648.1"/>
    <property type="molecule type" value="Genomic_DNA"/>
</dbReference>
<dbReference type="OrthoDB" id="5771502at2"/>